<name>A0A1M6LTQ9_9BACT</name>
<dbReference type="EMBL" id="FQZU01000011">
    <property type="protein sequence ID" value="SHJ74482.1"/>
    <property type="molecule type" value="Genomic_DNA"/>
</dbReference>
<gene>
    <name evidence="2" type="ORF">SAMN02745216_02181</name>
</gene>
<accession>A0A1M6LTQ9</accession>
<evidence type="ECO:0000313" key="3">
    <source>
        <dbReference type="Proteomes" id="UP000183994"/>
    </source>
</evidence>
<organism evidence="2 3">
    <name type="scientific">Desulfatibacillum alkenivorans DSM 16219</name>
    <dbReference type="NCBI Taxonomy" id="1121393"/>
    <lineage>
        <taxon>Bacteria</taxon>
        <taxon>Pseudomonadati</taxon>
        <taxon>Thermodesulfobacteriota</taxon>
        <taxon>Desulfobacteria</taxon>
        <taxon>Desulfobacterales</taxon>
        <taxon>Desulfatibacillaceae</taxon>
        <taxon>Desulfatibacillum</taxon>
    </lineage>
</organism>
<dbReference type="RefSeq" id="WP_073475657.1">
    <property type="nucleotide sequence ID" value="NZ_FQZU01000011.1"/>
</dbReference>
<reference evidence="3" key="1">
    <citation type="submission" date="2016-11" db="EMBL/GenBank/DDBJ databases">
        <authorList>
            <person name="Varghese N."/>
            <person name="Submissions S."/>
        </authorList>
    </citation>
    <scope>NUCLEOTIDE SEQUENCE [LARGE SCALE GENOMIC DNA]</scope>
    <source>
        <strain evidence="3">DSM 16219</strain>
    </source>
</reference>
<dbReference type="AlphaFoldDB" id="A0A1M6LTQ9"/>
<evidence type="ECO:0000256" key="1">
    <source>
        <dbReference type="SAM" id="Coils"/>
    </source>
</evidence>
<sequence length="61" mass="7232">MEEKIRDLKEKLKDLEAKVKEREASLPAHSVRVSQIMELEALEEERDQVRRELEDLLAEKT</sequence>
<protein>
    <submittedName>
        <fullName evidence="2">Uncharacterized protein</fullName>
    </submittedName>
</protein>
<feature type="coiled-coil region" evidence="1">
    <location>
        <begin position="5"/>
        <end position="59"/>
    </location>
</feature>
<evidence type="ECO:0000313" key="2">
    <source>
        <dbReference type="EMBL" id="SHJ74482.1"/>
    </source>
</evidence>
<dbReference type="Proteomes" id="UP000183994">
    <property type="component" value="Unassembled WGS sequence"/>
</dbReference>
<proteinExistence type="predicted"/>
<keyword evidence="1" id="KW-0175">Coiled coil</keyword>
<keyword evidence="3" id="KW-1185">Reference proteome</keyword>